<dbReference type="InterPro" id="IPR041983">
    <property type="entry name" value="ADA2-like_ZZ"/>
</dbReference>
<keyword evidence="6 8" id="KW-0804">Transcription</keyword>
<dbReference type="InterPro" id="IPR017884">
    <property type="entry name" value="SANT_dom"/>
</dbReference>
<accession>A0A6M2DRK4</accession>
<evidence type="ECO:0000256" key="8">
    <source>
        <dbReference type="PIRNR" id="PIRNR025024"/>
    </source>
</evidence>
<feature type="domain" description="ZZ-type" evidence="11">
    <location>
        <begin position="5"/>
        <end position="60"/>
    </location>
</feature>
<dbReference type="Pfam" id="PF22941">
    <property type="entry name" value="TADA2A-like_3rd"/>
    <property type="match status" value="1"/>
</dbReference>
<dbReference type="PANTHER" id="PTHR12374:SF63">
    <property type="entry name" value="TRANSCRIPTIONAL ADAPTER 2-BETA"/>
    <property type="match status" value="1"/>
</dbReference>
<dbReference type="PROSITE" id="PS51293">
    <property type="entry name" value="SANT"/>
    <property type="match status" value="1"/>
</dbReference>
<evidence type="ECO:0000256" key="3">
    <source>
        <dbReference type="ARBA" id="ARBA00022771"/>
    </source>
</evidence>
<evidence type="ECO:0000256" key="6">
    <source>
        <dbReference type="ARBA" id="ARBA00023163"/>
    </source>
</evidence>
<evidence type="ECO:0000256" key="1">
    <source>
        <dbReference type="ARBA" id="ARBA00004123"/>
    </source>
</evidence>
<evidence type="ECO:0000259" key="11">
    <source>
        <dbReference type="PROSITE" id="PS50135"/>
    </source>
</evidence>
<evidence type="ECO:0000256" key="7">
    <source>
        <dbReference type="ARBA" id="ARBA00023242"/>
    </source>
</evidence>
<dbReference type="CDD" id="cd02335">
    <property type="entry name" value="ZZ_ADA2"/>
    <property type="match status" value="1"/>
</dbReference>
<evidence type="ECO:0000259" key="12">
    <source>
        <dbReference type="PROSITE" id="PS51293"/>
    </source>
</evidence>
<feature type="domain" description="Myb-like" evidence="10">
    <location>
        <begin position="65"/>
        <end position="111"/>
    </location>
</feature>
<dbReference type="GO" id="GO:0003713">
    <property type="term" value="F:transcription coactivator activity"/>
    <property type="evidence" value="ECO:0007669"/>
    <property type="project" value="InterPro"/>
</dbReference>
<dbReference type="FunFam" id="3.30.60.90:FF:000008">
    <property type="entry name" value="Transcriptional adapter 2"/>
    <property type="match status" value="1"/>
</dbReference>
<dbReference type="Gene3D" id="1.10.10.60">
    <property type="entry name" value="Homeodomain-like"/>
    <property type="match status" value="1"/>
</dbReference>
<evidence type="ECO:0000313" key="14">
    <source>
        <dbReference type="EMBL" id="NOV48822.1"/>
    </source>
</evidence>
<evidence type="ECO:0000256" key="4">
    <source>
        <dbReference type="ARBA" id="ARBA00022833"/>
    </source>
</evidence>
<dbReference type="PROSITE" id="PS50090">
    <property type="entry name" value="MYB_LIKE"/>
    <property type="match status" value="1"/>
</dbReference>
<dbReference type="InterPro" id="IPR017930">
    <property type="entry name" value="Myb_dom"/>
</dbReference>
<dbReference type="InterPro" id="IPR001005">
    <property type="entry name" value="SANT/Myb"/>
</dbReference>
<evidence type="ECO:0000259" key="13">
    <source>
        <dbReference type="PROSITE" id="PS51294"/>
    </source>
</evidence>
<dbReference type="PROSITE" id="PS51294">
    <property type="entry name" value="HTH_MYB"/>
    <property type="match status" value="1"/>
</dbReference>
<dbReference type="GO" id="GO:0008270">
    <property type="term" value="F:zinc ion binding"/>
    <property type="evidence" value="ECO:0007669"/>
    <property type="project" value="UniProtKB-KW"/>
</dbReference>
<keyword evidence="5 8" id="KW-0805">Transcription regulation</keyword>
<name>A0A6M2DRK4_XENCH</name>
<feature type="domain" description="SANT" evidence="12">
    <location>
        <begin position="63"/>
        <end position="115"/>
    </location>
</feature>
<dbReference type="GO" id="GO:0006338">
    <property type="term" value="P:chromatin remodeling"/>
    <property type="evidence" value="ECO:0007669"/>
    <property type="project" value="TreeGrafter"/>
</dbReference>
<evidence type="ECO:0000256" key="5">
    <source>
        <dbReference type="ARBA" id="ARBA00023015"/>
    </source>
</evidence>
<dbReference type="EMBL" id="GIIL01005096">
    <property type="protein sequence ID" value="NOV48822.1"/>
    <property type="molecule type" value="Transcribed_RNA"/>
</dbReference>
<dbReference type="InterPro" id="IPR009057">
    <property type="entry name" value="Homeodomain-like_sf"/>
</dbReference>
<dbReference type="InterPro" id="IPR000433">
    <property type="entry name" value="Znf_ZZ"/>
</dbReference>
<protein>
    <recommendedName>
        <fullName evidence="8">Transcriptional adapter</fullName>
    </recommendedName>
</protein>
<reference evidence="14" key="1">
    <citation type="submission" date="2020-03" db="EMBL/GenBank/DDBJ databases">
        <title>Transcriptomic Profiling of the Digestive Tract of the Rat Flea, Xenopsylla cheopis, Following Blood Feeding and Infection with Yersinia pestis.</title>
        <authorList>
            <person name="Bland D.M."/>
            <person name="Martens C.A."/>
            <person name="Virtaneva K."/>
            <person name="Kanakabandi K."/>
            <person name="Long D."/>
            <person name="Rosenke R."/>
            <person name="Saturday G.A."/>
            <person name="Hoyt F.H."/>
            <person name="Bruno D.P."/>
            <person name="Ribeiro J.M.C."/>
            <person name="Hinnebusch J."/>
        </authorList>
    </citation>
    <scope>NUCLEOTIDE SEQUENCE</scope>
</reference>
<dbReference type="GO" id="GO:0006357">
    <property type="term" value="P:regulation of transcription by RNA polymerase II"/>
    <property type="evidence" value="ECO:0007669"/>
    <property type="project" value="InterPro"/>
</dbReference>
<keyword evidence="7 8" id="KW-0539">Nucleus</keyword>
<dbReference type="PIRSF" id="PIRSF025024">
    <property type="entry name" value="Transcriptional_adaptor_2"/>
    <property type="match status" value="1"/>
</dbReference>
<dbReference type="SUPFAM" id="SSF57850">
    <property type="entry name" value="RING/U-box"/>
    <property type="match status" value="1"/>
</dbReference>
<dbReference type="SMART" id="SM00291">
    <property type="entry name" value="ZnF_ZZ"/>
    <property type="match status" value="1"/>
</dbReference>
<dbReference type="PROSITE" id="PS01357">
    <property type="entry name" value="ZF_ZZ_1"/>
    <property type="match status" value="1"/>
</dbReference>
<keyword evidence="3 9" id="KW-0863">Zinc-finger</keyword>
<evidence type="ECO:0000259" key="10">
    <source>
        <dbReference type="PROSITE" id="PS50090"/>
    </source>
</evidence>
<dbReference type="SUPFAM" id="SSF46689">
    <property type="entry name" value="Homeodomain-like"/>
    <property type="match status" value="1"/>
</dbReference>
<dbReference type="GO" id="GO:0005634">
    <property type="term" value="C:nucleus"/>
    <property type="evidence" value="ECO:0007669"/>
    <property type="project" value="UniProtKB-SubCell"/>
</dbReference>
<dbReference type="InterPro" id="IPR043145">
    <property type="entry name" value="Znf_ZZ_sf"/>
</dbReference>
<dbReference type="GO" id="GO:0016740">
    <property type="term" value="F:transferase activity"/>
    <property type="evidence" value="ECO:0007669"/>
    <property type="project" value="UniProtKB-KW"/>
</dbReference>
<dbReference type="InterPro" id="IPR016827">
    <property type="entry name" value="Ada2/TADA2"/>
</dbReference>
<dbReference type="SMART" id="SM00717">
    <property type="entry name" value="SANT"/>
    <property type="match status" value="1"/>
</dbReference>
<dbReference type="PROSITE" id="PS50135">
    <property type="entry name" value="ZF_ZZ_2"/>
    <property type="match status" value="1"/>
</dbReference>
<evidence type="ECO:0000256" key="9">
    <source>
        <dbReference type="PROSITE-ProRule" id="PRU00228"/>
    </source>
</evidence>
<sequence>MADLNQKFSCTYCQDEINGVRVHCAICQDIELCLQCFAAGAEIGPHKNNHDYQLMEPTLNVFRGKGAWSNLEIIWLLDAVEHYGFGNWEDIAKHVETRSPEAAKDEYINKFLNGVIGRLTWGKAVSTSEIVMKHTPDNIGDVNEVTPKLEPLDITTEEAIQLEYLPKRDDFQSVYDAEADELISIASSITENSNFDRALKLSIVDMNIRRRRERKRREIMMRDYQLVAKYFRPEQKRQKLSKEHKELSEQFRPFCQFYTANEYEQFIDGLAKEQQLRFRLFELVRYRRNGLTTMDECKHYEQHVAELLEKSGHIDAAGSSGNSSGEKPILLPRKSENVKERNFIDPKFMLSGYTSTSPDNDS</sequence>
<dbReference type="CDD" id="cd00167">
    <property type="entry name" value="SANT"/>
    <property type="match status" value="1"/>
</dbReference>
<comment type="subcellular location">
    <subcellularLocation>
        <location evidence="1 8">Nucleus</location>
    </subcellularLocation>
</comment>
<keyword evidence="2" id="KW-0479">Metal-binding</keyword>
<organism evidence="14">
    <name type="scientific">Xenopsylla cheopis</name>
    <name type="common">Oriental rat flea</name>
    <name type="synonym">Pulex cheopis</name>
    <dbReference type="NCBI Taxonomy" id="163159"/>
    <lineage>
        <taxon>Eukaryota</taxon>
        <taxon>Metazoa</taxon>
        <taxon>Ecdysozoa</taxon>
        <taxon>Arthropoda</taxon>
        <taxon>Hexapoda</taxon>
        <taxon>Insecta</taxon>
        <taxon>Pterygota</taxon>
        <taxon>Neoptera</taxon>
        <taxon>Endopterygota</taxon>
        <taxon>Siphonaptera</taxon>
        <taxon>Pulicidae</taxon>
        <taxon>Xenopsyllinae</taxon>
        <taxon>Xenopsylla</taxon>
    </lineage>
</organism>
<evidence type="ECO:0000256" key="2">
    <source>
        <dbReference type="ARBA" id="ARBA00022723"/>
    </source>
</evidence>
<feature type="domain" description="HTH myb-type" evidence="13">
    <location>
        <begin position="60"/>
        <end position="115"/>
    </location>
</feature>
<dbReference type="GO" id="GO:0003682">
    <property type="term" value="F:chromatin binding"/>
    <property type="evidence" value="ECO:0007669"/>
    <property type="project" value="TreeGrafter"/>
</dbReference>
<dbReference type="AlphaFoldDB" id="A0A6M2DRK4"/>
<keyword evidence="4" id="KW-0862">Zinc</keyword>
<dbReference type="Gene3D" id="3.30.60.90">
    <property type="match status" value="1"/>
</dbReference>
<dbReference type="Pfam" id="PF00249">
    <property type="entry name" value="Myb_DNA-binding"/>
    <property type="match status" value="1"/>
</dbReference>
<dbReference type="GO" id="GO:0070461">
    <property type="term" value="C:SAGA-type complex"/>
    <property type="evidence" value="ECO:0007669"/>
    <property type="project" value="TreeGrafter"/>
</dbReference>
<dbReference type="Pfam" id="PF25299">
    <property type="entry name" value="ZZ_ADA2"/>
    <property type="match status" value="1"/>
</dbReference>
<dbReference type="PANTHER" id="PTHR12374">
    <property type="entry name" value="TRANSCRIPTIONAL ADAPTOR 2 ADA2 -RELATED"/>
    <property type="match status" value="1"/>
</dbReference>
<proteinExistence type="predicted"/>
<keyword evidence="14" id="KW-0808">Transferase</keyword>
<dbReference type="InterPro" id="IPR055141">
    <property type="entry name" value="TADA2A_B-like_dom"/>
</dbReference>